<dbReference type="Gene3D" id="3.90.226.10">
    <property type="entry name" value="2-enoyl-CoA Hydratase, Chain A, domain 1"/>
    <property type="match status" value="1"/>
</dbReference>
<dbReference type="GO" id="GO:0016853">
    <property type="term" value="F:isomerase activity"/>
    <property type="evidence" value="ECO:0007669"/>
    <property type="project" value="InterPro"/>
</dbReference>
<dbReference type="AlphaFoldDB" id="A0A839N822"/>
<dbReference type="Pfam" id="PF00378">
    <property type="entry name" value="ECH_1"/>
    <property type="match status" value="1"/>
</dbReference>
<evidence type="ECO:0000313" key="4">
    <source>
        <dbReference type="Proteomes" id="UP000559182"/>
    </source>
</evidence>
<evidence type="ECO:0000256" key="2">
    <source>
        <dbReference type="RuleBase" id="RU003707"/>
    </source>
</evidence>
<dbReference type="SUPFAM" id="SSF52096">
    <property type="entry name" value="ClpP/crotonase"/>
    <property type="match status" value="1"/>
</dbReference>
<comment type="similarity">
    <text evidence="1 2">Belongs to the enoyl-CoA hydratase/isomerase family.</text>
</comment>
<dbReference type="InterPro" id="IPR018376">
    <property type="entry name" value="Enoyl-CoA_hyd/isom_CS"/>
</dbReference>
<protein>
    <submittedName>
        <fullName evidence="3">Enoyl-CoA hydratase/carnithine racemase</fullName>
    </submittedName>
</protein>
<proteinExistence type="inferred from homology"/>
<dbReference type="CDD" id="cd06558">
    <property type="entry name" value="crotonase-like"/>
    <property type="match status" value="1"/>
</dbReference>
<dbReference type="Proteomes" id="UP000559182">
    <property type="component" value="Unassembled WGS sequence"/>
</dbReference>
<accession>A0A839N822</accession>
<dbReference type="PANTHER" id="PTHR43149:SF1">
    <property type="entry name" value="DELTA(3,5)-DELTA(2,4)-DIENOYL-COA ISOMERASE, MITOCHONDRIAL"/>
    <property type="match status" value="1"/>
</dbReference>
<evidence type="ECO:0000256" key="1">
    <source>
        <dbReference type="ARBA" id="ARBA00005254"/>
    </source>
</evidence>
<organism evidence="3 4">
    <name type="scientific">Flexivirga oryzae</name>
    <dbReference type="NCBI Taxonomy" id="1794944"/>
    <lineage>
        <taxon>Bacteria</taxon>
        <taxon>Bacillati</taxon>
        <taxon>Actinomycetota</taxon>
        <taxon>Actinomycetes</taxon>
        <taxon>Micrococcales</taxon>
        <taxon>Dermacoccaceae</taxon>
        <taxon>Flexivirga</taxon>
    </lineage>
</organism>
<dbReference type="EMBL" id="JACHVQ010000002">
    <property type="protein sequence ID" value="MBB2893397.1"/>
    <property type="molecule type" value="Genomic_DNA"/>
</dbReference>
<keyword evidence="4" id="KW-1185">Reference proteome</keyword>
<gene>
    <name evidence="3" type="ORF">FHU39_003415</name>
</gene>
<dbReference type="PANTHER" id="PTHR43149">
    <property type="entry name" value="ENOYL-COA HYDRATASE"/>
    <property type="match status" value="1"/>
</dbReference>
<dbReference type="InterPro" id="IPR045002">
    <property type="entry name" value="Ech1-like"/>
</dbReference>
<dbReference type="NCBIfam" id="NF005699">
    <property type="entry name" value="PRK07509.1"/>
    <property type="match status" value="1"/>
</dbReference>
<dbReference type="InterPro" id="IPR029045">
    <property type="entry name" value="ClpP/crotonase-like_dom_sf"/>
</dbReference>
<comment type="caution">
    <text evidence="3">The sequence shown here is derived from an EMBL/GenBank/DDBJ whole genome shotgun (WGS) entry which is preliminary data.</text>
</comment>
<dbReference type="InterPro" id="IPR001753">
    <property type="entry name" value="Enoyl-CoA_hydra/iso"/>
</dbReference>
<dbReference type="RefSeq" id="WP_183321705.1">
    <property type="nucleotide sequence ID" value="NZ_JACHVQ010000002.1"/>
</dbReference>
<dbReference type="PROSITE" id="PS00166">
    <property type="entry name" value="ENOYL_COA_HYDRATASE"/>
    <property type="match status" value="1"/>
</dbReference>
<name>A0A839N822_9MICO</name>
<sequence length="264" mass="28996">MSNNIDVTVADGIADVRLDRPEKLNGLTLPMLRGLADAAHELRTDKSLRAVILSGTGDSFCAGLDFKTVTADPKQLPLGMIPRPWRGTNVFQEACWAWRRVPVPVIAAVHGHCYGGGLQIALGADLRVTAPDSKWSVLEGKWGLIPDMSGVQALSELVGIETAKRLTMTAEIISGEEAARLGLVGQLAPEPYDAARLLAQQLTRRSPDALVGAKRLFDRTWRSSARHTFSRERWEQTKLLLGANFRIARTAGLKREEPVFRARR</sequence>
<reference evidence="3 4" key="1">
    <citation type="submission" date="2020-08" db="EMBL/GenBank/DDBJ databases">
        <title>Sequencing the genomes of 1000 actinobacteria strains.</title>
        <authorList>
            <person name="Klenk H.-P."/>
        </authorList>
    </citation>
    <scope>NUCLEOTIDE SEQUENCE [LARGE SCALE GENOMIC DNA]</scope>
    <source>
        <strain evidence="3 4">DSM 105369</strain>
    </source>
</reference>
<evidence type="ECO:0000313" key="3">
    <source>
        <dbReference type="EMBL" id="MBB2893397.1"/>
    </source>
</evidence>